<dbReference type="AlphaFoldDB" id="A0A0Q9YMZ6"/>
<dbReference type="RefSeq" id="WP_259596635.1">
    <property type="nucleotide sequence ID" value="NZ_LKHV02000001.1"/>
</dbReference>
<organism evidence="1">
    <name type="scientific">Candidatus Berkiella cookevillensis</name>
    <dbReference type="NCBI Taxonomy" id="437022"/>
    <lineage>
        <taxon>Bacteria</taxon>
        <taxon>Pseudomonadati</taxon>
        <taxon>Pseudomonadota</taxon>
        <taxon>Gammaproteobacteria</taxon>
        <taxon>Candidatus Berkiellales</taxon>
        <taxon>Candidatus Berkiellaceae</taxon>
        <taxon>Candidatus Berkiella</taxon>
    </lineage>
</organism>
<comment type="caution">
    <text evidence="1">The sequence shown here is derived from an EMBL/GenBank/DDBJ whole genome shotgun (WGS) entry which is preliminary data.</text>
</comment>
<proteinExistence type="predicted"/>
<name>A0A0Q9YMZ6_9GAMM</name>
<reference evidence="1" key="1">
    <citation type="submission" date="2015-09" db="EMBL/GenBank/DDBJ databases">
        <title>Draft Genome Sequences of Two Novel Amoeba-resistant Intranuclear Bacteria, Candidatus Berkiella cookevillensis and Candidatus Berkiella aquae.</title>
        <authorList>
            <person name="Mehari Y.T."/>
            <person name="Arivett B.A."/>
            <person name="Farone A.L."/>
            <person name="Gunderson J.H."/>
            <person name="Farone M.B."/>
        </authorList>
    </citation>
    <scope>NUCLEOTIDE SEQUENCE [LARGE SCALE GENOMIC DNA]</scope>
    <source>
        <strain evidence="1">CC99</strain>
    </source>
</reference>
<sequence>MAYTHTYLRNTYREEQQQLLCLFLQAHLVPALSHDVYLTSF</sequence>
<accession>A0A0Q9YMZ6</accession>
<evidence type="ECO:0000313" key="1">
    <source>
        <dbReference type="EMBL" id="KRG18228.1"/>
    </source>
</evidence>
<protein>
    <submittedName>
        <fullName evidence="1">Uncharacterized protein</fullName>
    </submittedName>
</protein>
<dbReference type="EMBL" id="LKHV01000008">
    <property type="protein sequence ID" value="KRG18228.1"/>
    <property type="molecule type" value="Genomic_DNA"/>
</dbReference>
<gene>
    <name evidence="1" type="ORF">CC99x_01670</name>
</gene>